<dbReference type="PANTHER" id="PTHR43344">
    <property type="entry name" value="PHOSPHOSERINE PHOSPHATASE"/>
    <property type="match status" value="1"/>
</dbReference>
<dbReference type="InterPro" id="IPR050582">
    <property type="entry name" value="HAD-like_SerB"/>
</dbReference>
<dbReference type="Proteomes" id="UP001596091">
    <property type="component" value="Unassembled WGS sequence"/>
</dbReference>
<dbReference type="GO" id="GO:0016787">
    <property type="term" value="F:hydrolase activity"/>
    <property type="evidence" value="ECO:0007669"/>
    <property type="project" value="UniProtKB-KW"/>
</dbReference>
<dbReference type="InterPro" id="IPR023214">
    <property type="entry name" value="HAD_sf"/>
</dbReference>
<dbReference type="Gene3D" id="1.20.1440.100">
    <property type="entry name" value="SG protein - dephosphorylation function"/>
    <property type="match status" value="1"/>
</dbReference>
<dbReference type="RefSeq" id="WP_263339177.1">
    <property type="nucleotide sequence ID" value="NZ_JAGSYH010000005.1"/>
</dbReference>
<dbReference type="PANTHER" id="PTHR43344:SF13">
    <property type="entry name" value="PHOSPHATASE RV3661-RELATED"/>
    <property type="match status" value="1"/>
</dbReference>
<evidence type="ECO:0000256" key="3">
    <source>
        <dbReference type="ARBA" id="ARBA00022842"/>
    </source>
</evidence>
<keyword evidence="2 4" id="KW-0378">Hydrolase</keyword>
<dbReference type="Pfam" id="PF12710">
    <property type="entry name" value="HAD"/>
    <property type="match status" value="1"/>
</dbReference>
<evidence type="ECO:0000256" key="2">
    <source>
        <dbReference type="ARBA" id="ARBA00022801"/>
    </source>
</evidence>
<proteinExistence type="predicted"/>
<evidence type="ECO:0000313" key="5">
    <source>
        <dbReference type="Proteomes" id="UP001596091"/>
    </source>
</evidence>
<dbReference type="EMBL" id="JBHSPH010000003">
    <property type="protein sequence ID" value="MFC5862970.1"/>
    <property type="molecule type" value="Genomic_DNA"/>
</dbReference>
<protein>
    <submittedName>
        <fullName evidence="4">HAD family hydrolase</fullName>
    </submittedName>
</protein>
<organism evidence="4 5">
    <name type="scientific">Acidicapsa dinghuensis</name>
    <dbReference type="NCBI Taxonomy" id="2218256"/>
    <lineage>
        <taxon>Bacteria</taxon>
        <taxon>Pseudomonadati</taxon>
        <taxon>Acidobacteriota</taxon>
        <taxon>Terriglobia</taxon>
        <taxon>Terriglobales</taxon>
        <taxon>Acidobacteriaceae</taxon>
        <taxon>Acidicapsa</taxon>
    </lineage>
</organism>
<sequence>MTTQVEIPSWSAAEFEQLVYELNPQIAVFDCDGTIWSGDAGYGFMIWSIEQGLVSRSASDWIDTRHRAYMAGTVSELEICGEMTQVYADLRESELRNAAAEFVRKHVRHRVFTEMAKILDGLRERGVELWAVSSTNKWVISEGVREFGIPEQRVLAAEVRVVDGLVTEDLVDVPTDEGKAASLKRVGLSAPDAVFGNSIHDLAMLEIAKKAFPVNPSPALLDAAARHGWGYFRPAAAEGLSAAVAGE</sequence>
<name>A0ABW1EFS0_9BACT</name>
<reference evidence="5" key="1">
    <citation type="journal article" date="2019" name="Int. J. Syst. Evol. Microbiol.">
        <title>The Global Catalogue of Microorganisms (GCM) 10K type strain sequencing project: providing services to taxonomists for standard genome sequencing and annotation.</title>
        <authorList>
            <consortium name="The Broad Institute Genomics Platform"/>
            <consortium name="The Broad Institute Genome Sequencing Center for Infectious Disease"/>
            <person name="Wu L."/>
            <person name="Ma J."/>
        </authorList>
    </citation>
    <scope>NUCLEOTIDE SEQUENCE [LARGE SCALE GENOMIC DNA]</scope>
    <source>
        <strain evidence="5">JCM 4087</strain>
    </source>
</reference>
<dbReference type="SUPFAM" id="SSF56784">
    <property type="entry name" value="HAD-like"/>
    <property type="match status" value="1"/>
</dbReference>
<accession>A0ABW1EFS0</accession>
<keyword evidence="3" id="KW-0460">Magnesium</keyword>
<gene>
    <name evidence="4" type="ORF">ACFPT7_11755</name>
</gene>
<comment type="caution">
    <text evidence="4">The sequence shown here is derived from an EMBL/GenBank/DDBJ whole genome shotgun (WGS) entry which is preliminary data.</text>
</comment>
<keyword evidence="5" id="KW-1185">Reference proteome</keyword>
<evidence type="ECO:0000256" key="1">
    <source>
        <dbReference type="ARBA" id="ARBA00022723"/>
    </source>
</evidence>
<dbReference type="Gene3D" id="3.40.50.1000">
    <property type="entry name" value="HAD superfamily/HAD-like"/>
    <property type="match status" value="1"/>
</dbReference>
<dbReference type="InterPro" id="IPR036412">
    <property type="entry name" value="HAD-like_sf"/>
</dbReference>
<keyword evidence="1" id="KW-0479">Metal-binding</keyword>
<evidence type="ECO:0000313" key="4">
    <source>
        <dbReference type="EMBL" id="MFC5862970.1"/>
    </source>
</evidence>